<feature type="domain" description="Methyltransferase type 11" evidence="4">
    <location>
        <begin position="60"/>
        <end position="153"/>
    </location>
</feature>
<proteinExistence type="predicted"/>
<dbReference type="AlphaFoldDB" id="A0A1N7N872"/>
<reference evidence="6" key="1">
    <citation type="submission" date="2017-01" db="EMBL/GenBank/DDBJ databases">
        <authorList>
            <person name="Varghese N."/>
            <person name="Submissions S."/>
        </authorList>
    </citation>
    <scope>NUCLEOTIDE SEQUENCE [LARGE SCALE GENOMIC DNA]</scope>
    <source>
        <strain evidence="6">DSM 29430</strain>
    </source>
</reference>
<dbReference type="OrthoDB" id="9807911at2"/>
<sequence>MSDTHLDRVYGARTRDEARAAYDDWAERYERDLCAMGYRLPAAFAAVFAAYVPRGAGPILDAGCGGGIQSEPLALLGYGPLIGIDLSEGMLAVAEGKGLYAELRAMALGGRLDFPDDHFAATFACGCISPGHAPASSFDDLIRVTRPGGLVLFSLRADAGQDPDFPGAVARLESAGLWREVFSTAPFQSMPYGEPEITHRVHVYEVL</sequence>
<keyword evidence="6" id="KW-1185">Reference proteome</keyword>
<dbReference type="InterPro" id="IPR013216">
    <property type="entry name" value="Methyltransf_11"/>
</dbReference>
<dbReference type="STRING" id="633194.SAMN05421759_10766"/>
<protein>
    <submittedName>
        <fullName evidence="5">Methyltransferase domain-containing protein</fullName>
    </submittedName>
</protein>
<organism evidence="5 6">
    <name type="scientific">Roseivivax lentus</name>
    <dbReference type="NCBI Taxonomy" id="633194"/>
    <lineage>
        <taxon>Bacteria</taxon>
        <taxon>Pseudomonadati</taxon>
        <taxon>Pseudomonadota</taxon>
        <taxon>Alphaproteobacteria</taxon>
        <taxon>Rhodobacterales</taxon>
        <taxon>Roseobacteraceae</taxon>
        <taxon>Roseivivax</taxon>
    </lineage>
</organism>
<keyword evidence="2 5" id="KW-0808">Transferase</keyword>
<dbReference type="GO" id="GO:0032259">
    <property type="term" value="P:methylation"/>
    <property type="evidence" value="ECO:0007669"/>
    <property type="project" value="UniProtKB-KW"/>
</dbReference>
<name>A0A1N7N872_9RHOB</name>
<evidence type="ECO:0000256" key="3">
    <source>
        <dbReference type="ARBA" id="ARBA00022691"/>
    </source>
</evidence>
<dbReference type="RefSeq" id="WP_076448408.1">
    <property type="nucleotide sequence ID" value="NZ_FTOQ01000007.1"/>
</dbReference>
<evidence type="ECO:0000256" key="1">
    <source>
        <dbReference type="ARBA" id="ARBA00022603"/>
    </source>
</evidence>
<dbReference type="PANTHER" id="PTHR43464">
    <property type="entry name" value="METHYLTRANSFERASE"/>
    <property type="match status" value="1"/>
</dbReference>
<keyword evidence="1 5" id="KW-0489">Methyltransferase</keyword>
<dbReference type="Proteomes" id="UP000186684">
    <property type="component" value="Unassembled WGS sequence"/>
</dbReference>
<evidence type="ECO:0000259" key="4">
    <source>
        <dbReference type="Pfam" id="PF08241"/>
    </source>
</evidence>
<accession>A0A1N7N872</accession>
<evidence type="ECO:0000256" key="2">
    <source>
        <dbReference type="ARBA" id="ARBA00022679"/>
    </source>
</evidence>
<keyword evidence="3" id="KW-0949">S-adenosyl-L-methionine</keyword>
<gene>
    <name evidence="5" type="ORF">SAMN05421759_10766</name>
</gene>
<dbReference type="SUPFAM" id="SSF53335">
    <property type="entry name" value="S-adenosyl-L-methionine-dependent methyltransferases"/>
    <property type="match status" value="1"/>
</dbReference>
<dbReference type="PANTHER" id="PTHR43464:SF19">
    <property type="entry name" value="UBIQUINONE BIOSYNTHESIS O-METHYLTRANSFERASE, MITOCHONDRIAL"/>
    <property type="match status" value="1"/>
</dbReference>
<dbReference type="InterPro" id="IPR029063">
    <property type="entry name" value="SAM-dependent_MTases_sf"/>
</dbReference>
<dbReference type="Pfam" id="PF08241">
    <property type="entry name" value="Methyltransf_11"/>
    <property type="match status" value="1"/>
</dbReference>
<dbReference type="Gene3D" id="3.40.50.150">
    <property type="entry name" value="Vaccinia Virus protein VP39"/>
    <property type="match status" value="1"/>
</dbReference>
<evidence type="ECO:0000313" key="6">
    <source>
        <dbReference type="Proteomes" id="UP000186684"/>
    </source>
</evidence>
<dbReference type="GO" id="GO:0010420">
    <property type="term" value="F:polyprenyldihydroxybenzoate methyltransferase activity"/>
    <property type="evidence" value="ECO:0007669"/>
    <property type="project" value="TreeGrafter"/>
</dbReference>
<dbReference type="EMBL" id="FTOQ01000007">
    <property type="protein sequence ID" value="SIS94564.1"/>
    <property type="molecule type" value="Genomic_DNA"/>
</dbReference>
<dbReference type="CDD" id="cd02440">
    <property type="entry name" value="AdoMet_MTases"/>
    <property type="match status" value="1"/>
</dbReference>
<evidence type="ECO:0000313" key="5">
    <source>
        <dbReference type="EMBL" id="SIS94564.1"/>
    </source>
</evidence>